<sequence length="18" mass="2223">MNCFKSCFKQHHHCPLDF</sequence>
<evidence type="ECO:0000313" key="1">
    <source>
        <dbReference type="EMBL" id="JAH36108.1"/>
    </source>
</evidence>
<reference evidence="1" key="1">
    <citation type="submission" date="2014-11" db="EMBL/GenBank/DDBJ databases">
        <authorList>
            <person name="Amaro Gonzalez C."/>
        </authorList>
    </citation>
    <scope>NUCLEOTIDE SEQUENCE</scope>
</reference>
<proteinExistence type="predicted"/>
<dbReference type="AlphaFoldDB" id="A0A0E9S6D5"/>
<accession>A0A0E9S6D5</accession>
<reference evidence="1" key="2">
    <citation type="journal article" date="2015" name="Fish Shellfish Immunol.">
        <title>Early steps in the European eel (Anguilla anguilla)-Vibrio vulnificus interaction in the gills: Role of the RtxA13 toxin.</title>
        <authorList>
            <person name="Callol A."/>
            <person name="Pajuelo D."/>
            <person name="Ebbesson L."/>
            <person name="Teles M."/>
            <person name="MacKenzie S."/>
            <person name="Amaro C."/>
        </authorList>
    </citation>
    <scope>NUCLEOTIDE SEQUENCE</scope>
</reference>
<name>A0A0E9S6D5_ANGAN</name>
<dbReference type="EMBL" id="GBXM01072469">
    <property type="protein sequence ID" value="JAH36108.1"/>
    <property type="molecule type" value="Transcribed_RNA"/>
</dbReference>
<protein>
    <submittedName>
        <fullName evidence="1">Uncharacterized protein</fullName>
    </submittedName>
</protein>
<organism evidence="1">
    <name type="scientific">Anguilla anguilla</name>
    <name type="common">European freshwater eel</name>
    <name type="synonym">Muraena anguilla</name>
    <dbReference type="NCBI Taxonomy" id="7936"/>
    <lineage>
        <taxon>Eukaryota</taxon>
        <taxon>Metazoa</taxon>
        <taxon>Chordata</taxon>
        <taxon>Craniata</taxon>
        <taxon>Vertebrata</taxon>
        <taxon>Euteleostomi</taxon>
        <taxon>Actinopterygii</taxon>
        <taxon>Neopterygii</taxon>
        <taxon>Teleostei</taxon>
        <taxon>Anguilliformes</taxon>
        <taxon>Anguillidae</taxon>
        <taxon>Anguilla</taxon>
    </lineage>
</organism>